<evidence type="ECO:0000256" key="1">
    <source>
        <dbReference type="ARBA" id="ARBA00022679"/>
    </source>
</evidence>
<sequence>MAANYTAHLSGGTLHPLRCLIGISIGNPATAGQKLLATIALANRKFQSMNFLVADTLNRHHLVHDQPIGEAAAELLARQAGDLWLNENQTARAAVAIPTDFSRWDDWRHRPITQDYAKFLGDLFHRNDLFKQAVLKDVEEFGRRRAQQGQPIGVSRLLGCYRYLLEELAVDLAIAETDGPIAYLYPGKELFCYTALRMLKGDGIDTPIDRFAHFKLSFHRKTTNDNQRATAQKQA</sequence>
<protein>
    <submittedName>
        <fullName evidence="2">Cyclodileucine synthase</fullName>
    </submittedName>
</protein>
<reference evidence="2" key="1">
    <citation type="submission" date="2020-04" db="EMBL/GenBank/DDBJ databases">
        <authorList>
            <person name="Chiriac C."/>
            <person name="Salcher M."/>
            <person name="Ghai R."/>
            <person name="Kavagutti S V."/>
        </authorList>
    </citation>
    <scope>NUCLEOTIDE SEQUENCE</scope>
</reference>
<dbReference type="GO" id="GO:0016755">
    <property type="term" value="F:aminoacyltransferase activity"/>
    <property type="evidence" value="ECO:0007669"/>
    <property type="project" value="InterPro"/>
</dbReference>
<gene>
    <name evidence="2" type="ORF">UFOVP413_38</name>
</gene>
<keyword evidence="1" id="KW-0808">Transferase</keyword>
<organism evidence="2">
    <name type="scientific">uncultured Caudovirales phage</name>
    <dbReference type="NCBI Taxonomy" id="2100421"/>
    <lineage>
        <taxon>Viruses</taxon>
        <taxon>Duplodnaviria</taxon>
        <taxon>Heunggongvirae</taxon>
        <taxon>Uroviricota</taxon>
        <taxon>Caudoviricetes</taxon>
        <taxon>Peduoviridae</taxon>
        <taxon>Maltschvirus</taxon>
        <taxon>Maltschvirus maltsch</taxon>
    </lineage>
</organism>
<dbReference type="InterPro" id="IPR030903">
    <property type="entry name" value="CDPS"/>
</dbReference>
<dbReference type="EMBL" id="LR796386">
    <property type="protein sequence ID" value="CAB4141085.1"/>
    <property type="molecule type" value="Genomic_DNA"/>
</dbReference>
<dbReference type="InterPro" id="IPR038622">
    <property type="entry name" value="CDPS_sf"/>
</dbReference>
<proteinExistence type="predicted"/>
<dbReference type="Gene3D" id="3.40.50.11710">
    <property type="entry name" value="Cyclodipeptide synthase"/>
    <property type="match status" value="1"/>
</dbReference>
<evidence type="ECO:0000313" key="2">
    <source>
        <dbReference type="EMBL" id="CAB4141085.1"/>
    </source>
</evidence>
<accession>A0A6J5M2C3</accession>
<name>A0A6J5M2C3_9CAUD</name>
<dbReference type="Pfam" id="PF16715">
    <property type="entry name" value="CDPS"/>
    <property type="match status" value="1"/>
</dbReference>